<protein>
    <submittedName>
        <fullName evidence="3">DJ-1/PfpI family protein</fullName>
    </submittedName>
</protein>
<organism evidence="3 4">
    <name type="scientific">Byssothecium circinans</name>
    <dbReference type="NCBI Taxonomy" id="147558"/>
    <lineage>
        <taxon>Eukaryota</taxon>
        <taxon>Fungi</taxon>
        <taxon>Dikarya</taxon>
        <taxon>Ascomycota</taxon>
        <taxon>Pezizomycotina</taxon>
        <taxon>Dothideomycetes</taxon>
        <taxon>Pleosporomycetidae</taxon>
        <taxon>Pleosporales</taxon>
        <taxon>Massarineae</taxon>
        <taxon>Massarinaceae</taxon>
        <taxon>Byssothecium</taxon>
    </lineage>
</organism>
<dbReference type="InterPro" id="IPR002818">
    <property type="entry name" value="DJ-1/PfpI"/>
</dbReference>
<feature type="chain" id="PRO_5025529417" evidence="1">
    <location>
        <begin position="19"/>
        <end position="258"/>
    </location>
</feature>
<dbReference type="EMBL" id="ML977040">
    <property type="protein sequence ID" value="KAF1949215.1"/>
    <property type="molecule type" value="Genomic_DNA"/>
</dbReference>
<sequence length="258" mass="27949">MRASTFTSLLGALPAVLAIPSQPAITNTTNLPVHFGLLVFPGFQALDVFGPMDVLNTFAMVYNRTMHLSVISKTMEPVSTVIKKTTSMNMSHSSFGESIMPTTTIQALQNSGCHNSSAMKMDLDVLIVPGGGGSREPMTEEIAFVKSQFPKVKHIISICTGSTILARAGLLDGKKATTNKRSWEWATSTGPKVNWQHTARWVRDGNIWTSSGISAGIDVTYAWVGNTYGEPVADFIAKSSEYERWANATNDPFAAIWG</sequence>
<proteinExistence type="predicted"/>
<dbReference type="CDD" id="cd03139">
    <property type="entry name" value="GATase1_PfpI_2"/>
    <property type="match status" value="1"/>
</dbReference>
<dbReference type="SUPFAM" id="SSF52317">
    <property type="entry name" value="Class I glutamine amidotransferase-like"/>
    <property type="match status" value="1"/>
</dbReference>
<gene>
    <name evidence="3" type="ORF">CC80DRAFT_540461</name>
</gene>
<dbReference type="Proteomes" id="UP000800035">
    <property type="component" value="Unassembled WGS sequence"/>
</dbReference>
<dbReference type="OrthoDB" id="543156at2759"/>
<reference evidence="3" key="1">
    <citation type="journal article" date="2020" name="Stud. Mycol.">
        <title>101 Dothideomycetes genomes: a test case for predicting lifestyles and emergence of pathogens.</title>
        <authorList>
            <person name="Haridas S."/>
            <person name="Albert R."/>
            <person name="Binder M."/>
            <person name="Bloem J."/>
            <person name="Labutti K."/>
            <person name="Salamov A."/>
            <person name="Andreopoulos B."/>
            <person name="Baker S."/>
            <person name="Barry K."/>
            <person name="Bills G."/>
            <person name="Bluhm B."/>
            <person name="Cannon C."/>
            <person name="Castanera R."/>
            <person name="Culley D."/>
            <person name="Daum C."/>
            <person name="Ezra D."/>
            <person name="Gonzalez J."/>
            <person name="Henrissat B."/>
            <person name="Kuo A."/>
            <person name="Liang C."/>
            <person name="Lipzen A."/>
            <person name="Lutzoni F."/>
            <person name="Magnuson J."/>
            <person name="Mondo S."/>
            <person name="Nolan M."/>
            <person name="Ohm R."/>
            <person name="Pangilinan J."/>
            <person name="Park H.-J."/>
            <person name="Ramirez L."/>
            <person name="Alfaro M."/>
            <person name="Sun H."/>
            <person name="Tritt A."/>
            <person name="Yoshinaga Y."/>
            <person name="Zwiers L.-H."/>
            <person name="Turgeon B."/>
            <person name="Goodwin S."/>
            <person name="Spatafora J."/>
            <person name="Crous P."/>
            <person name="Grigoriev I."/>
        </authorList>
    </citation>
    <scope>NUCLEOTIDE SEQUENCE</scope>
    <source>
        <strain evidence="3">CBS 675.92</strain>
    </source>
</reference>
<dbReference type="Gene3D" id="3.40.50.880">
    <property type="match status" value="1"/>
</dbReference>
<keyword evidence="1" id="KW-0732">Signal</keyword>
<dbReference type="PANTHER" id="PTHR43130:SF15">
    <property type="entry name" value="THIJ_PFPI FAMILY PROTEIN (AFU_ORTHOLOGUE AFUA_5G14240)"/>
    <property type="match status" value="1"/>
</dbReference>
<dbReference type="InterPro" id="IPR052158">
    <property type="entry name" value="INH-QAR"/>
</dbReference>
<feature type="domain" description="DJ-1/PfpI" evidence="2">
    <location>
        <begin position="37"/>
        <end position="219"/>
    </location>
</feature>
<keyword evidence="4" id="KW-1185">Reference proteome</keyword>
<name>A0A6A5T8D6_9PLEO</name>
<dbReference type="PANTHER" id="PTHR43130">
    <property type="entry name" value="ARAC-FAMILY TRANSCRIPTIONAL REGULATOR"/>
    <property type="match status" value="1"/>
</dbReference>
<evidence type="ECO:0000256" key="1">
    <source>
        <dbReference type="SAM" id="SignalP"/>
    </source>
</evidence>
<dbReference type="Pfam" id="PF01965">
    <property type="entry name" value="DJ-1_PfpI"/>
    <property type="match status" value="1"/>
</dbReference>
<dbReference type="InterPro" id="IPR029062">
    <property type="entry name" value="Class_I_gatase-like"/>
</dbReference>
<feature type="signal peptide" evidence="1">
    <location>
        <begin position="1"/>
        <end position="18"/>
    </location>
</feature>
<dbReference type="AlphaFoldDB" id="A0A6A5T8D6"/>
<evidence type="ECO:0000313" key="3">
    <source>
        <dbReference type="EMBL" id="KAF1949215.1"/>
    </source>
</evidence>
<evidence type="ECO:0000313" key="4">
    <source>
        <dbReference type="Proteomes" id="UP000800035"/>
    </source>
</evidence>
<accession>A0A6A5T8D6</accession>
<evidence type="ECO:0000259" key="2">
    <source>
        <dbReference type="Pfam" id="PF01965"/>
    </source>
</evidence>